<evidence type="ECO:0000259" key="2">
    <source>
        <dbReference type="Pfam" id="PF07833"/>
    </source>
</evidence>
<dbReference type="KEGG" id="cmic:caldi_26250"/>
<keyword evidence="4" id="KW-1185">Reference proteome</keyword>
<dbReference type="Pfam" id="PF07833">
    <property type="entry name" value="Cu_amine_oxidN1"/>
    <property type="match status" value="1"/>
</dbReference>
<dbReference type="InterPro" id="IPR036582">
    <property type="entry name" value="Mao_N_sf"/>
</dbReference>
<dbReference type="EMBL" id="AP025628">
    <property type="protein sequence ID" value="BDG61535.1"/>
    <property type="molecule type" value="Genomic_DNA"/>
</dbReference>
<dbReference type="InterPro" id="IPR012854">
    <property type="entry name" value="Cu_amine_oxidase-like_N"/>
</dbReference>
<evidence type="ECO:0000313" key="3">
    <source>
        <dbReference type="EMBL" id="BDG61535.1"/>
    </source>
</evidence>
<dbReference type="SUPFAM" id="SSF55383">
    <property type="entry name" value="Copper amine oxidase, domain N"/>
    <property type="match status" value="1"/>
</dbReference>
<evidence type="ECO:0000256" key="1">
    <source>
        <dbReference type="SAM" id="SignalP"/>
    </source>
</evidence>
<reference evidence="3" key="1">
    <citation type="submission" date="2022-03" db="EMBL/GenBank/DDBJ databases">
        <title>Complete genome sequence of Caldinitratiruptor microaerophilus.</title>
        <authorList>
            <person name="Mukaiyama R."/>
            <person name="Nishiyama T."/>
            <person name="Ueda K."/>
        </authorList>
    </citation>
    <scope>NUCLEOTIDE SEQUENCE</scope>
    <source>
        <strain evidence="3">JCM 16183</strain>
    </source>
</reference>
<feature type="domain" description="Copper amine oxidase-like N-terminal" evidence="2">
    <location>
        <begin position="29"/>
        <end position="75"/>
    </location>
</feature>
<dbReference type="RefSeq" id="WP_264842178.1">
    <property type="nucleotide sequence ID" value="NZ_AP025628.1"/>
</dbReference>
<protein>
    <recommendedName>
        <fullName evidence="2">Copper amine oxidase-like N-terminal domain-containing protein</fullName>
    </recommendedName>
</protein>
<feature type="chain" id="PRO_5041305422" description="Copper amine oxidase-like N-terminal domain-containing protein" evidence="1">
    <location>
        <begin position="17"/>
        <end position="157"/>
    </location>
</feature>
<gene>
    <name evidence="3" type="ORF">caldi_26250</name>
</gene>
<evidence type="ECO:0000313" key="4">
    <source>
        <dbReference type="Proteomes" id="UP001163687"/>
    </source>
</evidence>
<keyword evidence="1" id="KW-0732">Signal</keyword>
<name>A0AA35G8Y4_9FIRM</name>
<dbReference type="Proteomes" id="UP001163687">
    <property type="component" value="Chromosome"/>
</dbReference>
<dbReference type="AlphaFoldDB" id="A0AA35G8Y4"/>
<feature type="signal peptide" evidence="1">
    <location>
        <begin position="1"/>
        <end position="16"/>
    </location>
</feature>
<proteinExistence type="predicted"/>
<sequence length="157" mass="16613">MAVVAAVLLVGGAAFAQGATFQGLPVVSVYVNGRFVQSDVPAVILGGRTMVPLRAVSEALGAQVLWDDSTKTVAIALPADARLQFCQTFNQAQPALTLQGWAQYVQFCGSDPAKVKLNVPDARLQFCQTFGGYVQQGSTLTLDAWRMYTALCGSKAP</sequence>
<organism evidence="3 4">
    <name type="scientific">Caldinitratiruptor microaerophilus</name>
    <dbReference type="NCBI Taxonomy" id="671077"/>
    <lineage>
        <taxon>Bacteria</taxon>
        <taxon>Bacillati</taxon>
        <taxon>Bacillota</taxon>
        <taxon>Clostridia</taxon>
        <taxon>Eubacteriales</taxon>
        <taxon>Symbiobacteriaceae</taxon>
        <taxon>Caldinitratiruptor</taxon>
    </lineage>
</organism>
<dbReference type="Gene3D" id="3.30.457.10">
    <property type="entry name" value="Copper amine oxidase-like, N-terminal domain"/>
    <property type="match status" value="1"/>
</dbReference>
<accession>A0AA35G8Y4</accession>